<dbReference type="Pfam" id="PF01042">
    <property type="entry name" value="Ribonuc_L-PSP"/>
    <property type="match status" value="1"/>
</dbReference>
<proteinExistence type="predicted"/>
<evidence type="ECO:0000313" key="2">
    <source>
        <dbReference type="Proteomes" id="UP001243009"/>
    </source>
</evidence>
<dbReference type="PANTHER" id="PTHR43857:SF1">
    <property type="entry name" value="YJGH FAMILY PROTEIN"/>
    <property type="match status" value="1"/>
</dbReference>
<dbReference type="InterPro" id="IPR006175">
    <property type="entry name" value="YjgF/YER057c/UK114"/>
</dbReference>
<dbReference type="EC" id="3.5.-.-" evidence="1"/>
<name>A0ABT9E6T7_9PROT</name>
<gene>
    <name evidence="1" type="ORF">Q7A36_26320</name>
</gene>
<keyword evidence="1" id="KW-0378">Hydrolase</keyword>
<organism evidence="1 2">
    <name type="scientific">Paracraurococcus lichenis</name>
    <dbReference type="NCBI Taxonomy" id="3064888"/>
    <lineage>
        <taxon>Bacteria</taxon>
        <taxon>Pseudomonadati</taxon>
        <taxon>Pseudomonadota</taxon>
        <taxon>Alphaproteobacteria</taxon>
        <taxon>Acetobacterales</taxon>
        <taxon>Roseomonadaceae</taxon>
        <taxon>Paracraurococcus</taxon>
    </lineage>
</organism>
<accession>A0ABT9E6T7</accession>
<dbReference type="PANTHER" id="PTHR43857">
    <property type="entry name" value="BLR7761 PROTEIN"/>
    <property type="match status" value="1"/>
</dbReference>
<dbReference type="GO" id="GO:0016787">
    <property type="term" value="F:hydrolase activity"/>
    <property type="evidence" value="ECO:0007669"/>
    <property type="project" value="UniProtKB-KW"/>
</dbReference>
<reference evidence="1 2" key="1">
    <citation type="submission" date="2023-08" db="EMBL/GenBank/DDBJ databases">
        <title>The draft genome sequence of Paracraurococcus sp. LOR1-02.</title>
        <authorList>
            <person name="Kingkaew E."/>
            <person name="Tanasupawat S."/>
        </authorList>
    </citation>
    <scope>NUCLEOTIDE SEQUENCE [LARGE SCALE GENOMIC DNA]</scope>
    <source>
        <strain evidence="1 2">LOR1-02</strain>
    </source>
</reference>
<sequence>MTLVPLQPPGWPAPKGYANGMLGEGRTVLVGGQVGWDAEGRFAQGFVAQAEQALRNILAVLAEAGGRAEHIGRLTWYVTDIAEYRGSLAALGSAYRSVMGRHYPAMTLVQVSALAEPEARVEIEATAILPDRADAG</sequence>
<evidence type="ECO:0000313" key="1">
    <source>
        <dbReference type="EMBL" id="MDO9711889.1"/>
    </source>
</evidence>
<dbReference type="SUPFAM" id="SSF55298">
    <property type="entry name" value="YjgF-like"/>
    <property type="match status" value="1"/>
</dbReference>
<dbReference type="CDD" id="cd00448">
    <property type="entry name" value="YjgF_YER057c_UK114_family"/>
    <property type="match status" value="1"/>
</dbReference>
<comment type="caution">
    <text evidence="1">The sequence shown here is derived from an EMBL/GenBank/DDBJ whole genome shotgun (WGS) entry which is preliminary data.</text>
</comment>
<dbReference type="Proteomes" id="UP001243009">
    <property type="component" value="Unassembled WGS sequence"/>
</dbReference>
<dbReference type="InterPro" id="IPR035959">
    <property type="entry name" value="RutC-like_sf"/>
</dbReference>
<dbReference type="Gene3D" id="3.30.1330.40">
    <property type="entry name" value="RutC-like"/>
    <property type="match status" value="1"/>
</dbReference>
<protein>
    <submittedName>
        <fullName evidence="1">RidA family protein</fullName>
        <ecNumber evidence="1">3.5.-.-</ecNumber>
    </submittedName>
</protein>
<dbReference type="EMBL" id="JAUTWS010000036">
    <property type="protein sequence ID" value="MDO9711889.1"/>
    <property type="molecule type" value="Genomic_DNA"/>
</dbReference>
<keyword evidence="2" id="KW-1185">Reference proteome</keyword>
<dbReference type="RefSeq" id="WP_305106743.1">
    <property type="nucleotide sequence ID" value="NZ_JAUTWS010000036.1"/>
</dbReference>